<sequence>MLPEMTSISGQMGGAANKLTKAKGKVVKPILKKLSQSPKNSLDLDRGWDEQPIEQLESSGYVSSRANSVRDGNFGYVDAGNVAMVGGGSSVRAAMSFHHGRSGSQASTGSGPRGAFIHPFAQAPRTSTPPLSYANSRTSFDANNSGAAAAVRDYSPTITENEDDEEFDTVRPNPSYASHINSSSSHNLPSRPSLQSQRTSSYEAPTPKAPSLRINTTGGSGRSVSGTTVVSRLAHGSTISTTSQSDLHLTNSISVSVANTTIDSPTGSICGVTINNSSSGTTQMSPLRSSLDMAGFPRLRSRSEMDTVSRAENIRAARRKFEEREKIKEEKYDREMIKKRERRDTKEAARIEKGETIRTGIHRKNTGSSLGSISSPKASTFSRKGASWTDGAGYAGHSSRNDLSAVLEHGHASAPVGGVIGRRHTDSPSTEKHMGFMSRKYETVPLEIAPVFVGPGVDEVRFEPARPRRTSKTKRRTQGYWQEFLLWLRTKLLRLSGR</sequence>
<accession>A0AAN7H7T1</accession>
<reference evidence="2" key="1">
    <citation type="journal article" date="2023" name="Mol. Phylogenet. Evol.">
        <title>Genome-scale phylogeny and comparative genomics of the fungal order Sordariales.</title>
        <authorList>
            <person name="Hensen N."/>
            <person name="Bonometti L."/>
            <person name="Westerberg I."/>
            <person name="Brannstrom I.O."/>
            <person name="Guillou S."/>
            <person name="Cros-Aarteil S."/>
            <person name="Calhoun S."/>
            <person name="Haridas S."/>
            <person name="Kuo A."/>
            <person name="Mondo S."/>
            <person name="Pangilinan J."/>
            <person name="Riley R."/>
            <person name="LaButti K."/>
            <person name="Andreopoulos B."/>
            <person name="Lipzen A."/>
            <person name="Chen C."/>
            <person name="Yan M."/>
            <person name="Daum C."/>
            <person name="Ng V."/>
            <person name="Clum A."/>
            <person name="Steindorff A."/>
            <person name="Ohm R.A."/>
            <person name="Martin F."/>
            <person name="Silar P."/>
            <person name="Natvig D.O."/>
            <person name="Lalanne C."/>
            <person name="Gautier V."/>
            <person name="Ament-Velasquez S.L."/>
            <person name="Kruys A."/>
            <person name="Hutchinson M.I."/>
            <person name="Powell A.J."/>
            <person name="Barry K."/>
            <person name="Miller A.N."/>
            <person name="Grigoriev I.V."/>
            <person name="Debuchy R."/>
            <person name="Gladieux P."/>
            <person name="Hiltunen Thoren M."/>
            <person name="Johannesson H."/>
        </authorList>
    </citation>
    <scope>NUCLEOTIDE SEQUENCE</scope>
    <source>
        <strain evidence="2">CBS 990.96</strain>
    </source>
</reference>
<dbReference type="Proteomes" id="UP001301958">
    <property type="component" value="Unassembled WGS sequence"/>
</dbReference>
<name>A0AAN7H7T1_9PEZI</name>
<protein>
    <submittedName>
        <fullName evidence="2">Uncharacterized protein</fullName>
    </submittedName>
</protein>
<dbReference type="EMBL" id="MU865294">
    <property type="protein sequence ID" value="KAK4231230.1"/>
    <property type="molecule type" value="Genomic_DNA"/>
</dbReference>
<feature type="compositionally biased region" description="Low complexity" evidence="1">
    <location>
        <begin position="173"/>
        <end position="193"/>
    </location>
</feature>
<dbReference type="AlphaFoldDB" id="A0AAN7H7T1"/>
<feature type="compositionally biased region" description="Basic and acidic residues" evidence="1">
    <location>
        <begin position="340"/>
        <end position="356"/>
    </location>
</feature>
<feature type="compositionally biased region" description="Polar residues" evidence="1">
    <location>
        <begin position="124"/>
        <end position="146"/>
    </location>
</feature>
<comment type="caution">
    <text evidence="2">The sequence shown here is derived from an EMBL/GenBank/DDBJ whole genome shotgun (WGS) entry which is preliminary data.</text>
</comment>
<reference evidence="2" key="2">
    <citation type="submission" date="2023-05" db="EMBL/GenBank/DDBJ databases">
        <authorList>
            <consortium name="Lawrence Berkeley National Laboratory"/>
            <person name="Steindorff A."/>
            <person name="Hensen N."/>
            <person name="Bonometti L."/>
            <person name="Westerberg I."/>
            <person name="Brannstrom I.O."/>
            <person name="Guillou S."/>
            <person name="Cros-Aarteil S."/>
            <person name="Calhoun S."/>
            <person name="Haridas S."/>
            <person name="Kuo A."/>
            <person name="Mondo S."/>
            <person name="Pangilinan J."/>
            <person name="Riley R."/>
            <person name="Labutti K."/>
            <person name="Andreopoulos B."/>
            <person name="Lipzen A."/>
            <person name="Chen C."/>
            <person name="Yanf M."/>
            <person name="Daum C."/>
            <person name="Ng V."/>
            <person name="Clum A."/>
            <person name="Ohm R."/>
            <person name="Martin F."/>
            <person name="Silar P."/>
            <person name="Natvig D."/>
            <person name="Lalanne C."/>
            <person name="Gautier V."/>
            <person name="Ament-Velasquez S.L."/>
            <person name="Kruys A."/>
            <person name="Hutchinson M.I."/>
            <person name="Powell A.J."/>
            <person name="Barry K."/>
            <person name="Miller A.N."/>
            <person name="Grigoriev I.V."/>
            <person name="Debuchy R."/>
            <person name="Gladieux P."/>
            <person name="Thoren M.H."/>
            <person name="Johannesson H."/>
        </authorList>
    </citation>
    <scope>NUCLEOTIDE SEQUENCE</scope>
    <source>
        <strain evidence="2">CBS 990.96</strain>
    </source>
</reference>
<proteinExistence type="predicted"/>
<gene>
    <name evidence="2" type="ORF">QBC38DRAFT_506945</name>
</gene>
<keyword evidence="3" id="KW-1185">Reference proteome</keyword>
<feature type="region of interest" description="Disordered" evidence="1">
    <location>
        <begin position="99"/>
        <end position="225"/>
    </location>
</feature>
<evidence type="ECO:0000313" key="3">
    <source>
        <dbReference type="Proteomes" id="UP001301958"/>
    </source>
</evidence>
<feature type="region of interest" description="Disordered" evidence="1">
    <location>
        <begin position="340"/>
        <end position="385"/>
    </location>
</feature>
<evidence type="ECO:0000256" key="1">
    <source>
        <dbReference type="SAM" id="MobiDB-lite"/>
    </source>
</evidence>
<organism evidence="2 3">
    <name type="scientific">Podospora fimiseda</name>
    <dbReference type="NCBI Taxonomy" id="252190"/>
    <lineage>
        <taxon>Eukaryota</taxon>
        <taxon>Fungi</taxon>
        <taxon>Dikarya</taxon>
        <taxon>Ascomycota</taxon>
        <taxon>Pezizomycotina</taxon>
        <taxon>Sordariomycetes</taxon>
        <taxon>Sordariomycetidae</taxon>
        <taxon>Sordariales</taxon>
        <taxon>Podosporaceae</taxon>
        <taxon>Podospora</taxon>
    </lineage>
</organism>
<feature type="compositionally biased region" description="Polar residues" evidence="1">
    <location>
        <begin position="366"/>
        <end position="382"/>
    </location>
</feature>
<feature type="compositionally biased region" description="Polar residues" evidence="1">
    <location>
        <begin position="194"/>
        <end position="203"/>
    </location>
</feature>
<evidence type="ECO:0000313" key="2">
    <source>
        <dbReference type="EMBL" id="KAK4231230.1"/>
    </source>
</evidence>